<sequence>MNDSLKSLIQIYKMLDEAKLLIEDAINQIGVEQSKNPQSLPKDIQELVEVSLELSPEQRKTLMRFIESLK</sequence>
<keyword evidence="2" id="KW-1185">Reference proteome</keyword>
<evidence type="ECO:0000313" key="2">
    <source>
        <dbReference type="Proteomes" id="UP000070352"/>
    </source>
</evidence>
<protein>
    <submittedName>
        <fullName evidence="1">Uncharacterized protein</fullName>
    </submittedName>
</protein>
<reference evidence="1 2" key="1">
    <citation type="submission" date="2016-02" db="EMBL/GenBank/DDBJ databases">
        <title>Draft Genome for Tepidibacillus decaturensis nov. sp. Strain Z9, an Anaerobic, Moderately Thermophilic and Heterotrophic Bacterium from Deep Subsurface of the Illinois Basin, USA.</title>
        <authorList>
            <person name="Dong Y."/>
            <person name="Chang J.Y."/>
            <person name="Sanford R."/>
            <person name="Fouke B.W."/>
        </authorList>
    </citation>
    <scope>NUCLEOTIDE SEQUENCE [LARGE SCALE GENOMIC DNA]</scope>
    <source>
        <strain evidence="1 2">Z9</strain>
    </source>
</reference>
<name>A0A135L4Q4_9BACI</name>
<evidence type="ECO:0000313" key="1">
    <source>
        <dbReference type="EMBL" id="KXG43887.1"/>
    </source>
</evidence>
<dbReference type="EMBL" id="LSKU01000001">
    <property type="protein sequence ID" value="KXG43887.1"/>
    <property type="molecule type" value="Genomic_DNA"/>
</dbReference>
<comment type="caution">
    <text evidence="1">The sequence shown here is derived from an EMBL/GenBank/DDBJ whole genome shotgun (WGS) entry which is preliminary data.</text>
</comment>
<accession>A0A135L4Q4</accession>
<dbReference type="OrthoDB" id="2973227at2"/>
<gene>
    <name evidence="1" type="ORF">U473_07615</name>
</gene>
<dbReference type="AlphaFoldDB" id="A0A135L4Q4"/>
<organism evidence="1 2">
    <name type="scientific">Tepidibacillus decaturensis</name>
    <dbReference type="NCBI Taxonomy" id="1413211"/>
    <lineage>
        <taxon>Bacteria</taxon>
        <taxon>Bacillati</taxon>
        <taxon>Bacillota</taxon>
        <taxon>Bacilli</taxon>
        <taxon>Bacillales</taxon>
        <taxon>Bacillaceae</taxon>
        <taxon>Tepidibacillus</taxon>
    </lineage>
</organism>
<proteinExistence type="predicted"/>
<dbReference type="RefSeq" id="WP_068724948.1">
    <property type="nucleotide sequence ID" value="NZ_LSKU01000001.1"/>
</dbReference>
<dbReference type="Proteomes" id="UP000070352">
    <property type="component" value="Unassembled WGS sequence"/>
</dbReference>